<accession>B9BYI3</accession>
<reference evidence="1 2" key="1">
    <citation type="journal article" date="2012" name="J. Bacteriol.">
        <title>Draft Genome Sequence Determination for Cystic Fibrosis and Chronic Granulomatous Disease Burkholderia multivorans Isolates.</title>
        <authorList>
            <person name="Varga J.J."/>
            <person name="Losada L."/>
            <person name="Zelazny A.M."/>
            <person name="Brinkac L."/>
            <person name="Harkins D."/>
            <person name="Radune D."/>
            <person name="Hostetler J."/>
            <person name="Sampaio E.P."/>
            <person name="Ronning C.M."/>
            <person name="Nierman W.C."/>
            <person name="Greenberg D.E."/>
            <person name="Holland S.M."/>
            <person name="Goldberg J.B."/>
        </authorList>
    </citation>
    <scope>NUCLEOTIDE SEQUENCE [LARGE SCALE GENOMIC DNA]</scope>
    <source>
        <strain evidence="1 2">CGD2</strain>
    </source>
</reference>
<protein>
    <submittedName>
        <fullName evidence="1">Uncharacterized protein</fullName>
    </submittedName>
</protein>
<dbReference type="Proteomes" id="UP000004535">
    <property type="component" value="Unassembled WGS sequence"/>
</dbReference>
<gene>
    <name evidence="1" type="ORF">BURMUCGD2_3540</name>
</gene>
<name>B9BYI3_9BURK</name>
<organism evidence="1 2">
    <name type="scientific">Burkholderia multivorans CGD2</name>
    <dbReference type="NCBI Taxonomy" id="513052"/>
    <lineage>
        <taxon>Bacteria</taxon>
        <taxon>Pseudomonadati</taxon>
        <taxon>Pseudomonadota</taxon>
        <taxon>Betaproteobacteria</taxon>
        <taxon>Burkholderiales</taxon>
        <taxon>Burkholderiaceae</taxon>
        <taxon>Burkholderia</taxon>
        <taxon>Burkholderia cepacia complex</taxon>
    </lineage>
</organism>
<sequence>MPTAVVPDVASPRVRHRHAVRDTVYSARSIGGIHSWFTREIERFHLISSRRCIQFYQAT</sequence>
<evidence type="ECO:0000313" key="1">
    <source>
        <dbReference type="EMBL" id="EEE04054.1"/>
    </source>
</evidence>
<dbReference type="EMBL" id="ACFC01000018">
    <property type="protein sequence ID" value="EEE04054.1"/>
    <property type="molecule type" value="Genomic_DNA"/>
</dbReference>
<proteinExistence type="predicted"/>
<comment type="caution">
    <text evidence="1">The sequence shown here is derived from an EMBL/GenBank/DDBJ whole genome shotgun (WGS) entry which is preliminary data.</text>
</comment>
<dbReference type="AlphaFoldDB" id="B9BYI3"/>
<evidence type="ECO:0000313" key="2">
    <source>
        <dbReference type="Proteomes" id="UP000004535"/>
    </source>
</evidence>